<feature type="domain" description="YjeF N-terminal" evidence="22">
    <location>
        <begin position="10"/>
        <end position="214"/>
    </location>
</feature>
<dbReference type="PROSITE" id="PS51383">
    <property type="entry name" value="YJEF_C_3"/>
    <property type="match status" value="1"/>
</dbReference>
<dbReference type="eggNOG" id="COG0062">
    <property type="taxonomic scope" value="Bacteria"/>
</dbReference>
<keyword evidence="5 18" id="KW-0479">Metal-binding</keyword>
<name>F5XNV2_MICPN</name>
<accession>F5XNV2</accession>
<evidence type="ECO:0000256" key="1">
    <source>
        <dbReference type="ARBA" id="ARBA00000013"/>
    </source>
</evidence>
<sequence>MRYAFTVAQTRALEEAAFAVVGGAALMQRAAHGLSVRAADLLAADRGAVYGARVVVLVGPGNNGGDALYAGQRLARRGCAVTAVQALGRPHAAGLAALLAAGGRLIGGDRFHDQDLAAADLVIDGVLGIGGRPGLPDDLAALIAGAEARRIPIVAVDLPSGVDTDTGQAPEGSVRATRTVTFGTFKPCHLIEPAASRCGQLDLVDIGLDESRTVPALAAWEPEDVAAHWPVPGPTSDKYARGVVGVDTGSQVYPGAGVLSTCGAVHGGAGMVRFLGAPRSAEIIVRDLPNVVFGEGRVQSWLVGSGWGDRADGDDVIAGLVAEGLPLVIDADGLRYLPAALPGNVLLTPHAGELARLLGIERAEVSADPATAVRRAADDTGATVLLKGATQLVAAAGVETVEVAVPGPAWTGQAGSGDVLGGLCAAVLAAGVGTRTAAVLAASVQAMAAARFPGPIPPQQLARHCASVIGEFSAALLHDLLGFVGSARSVDRAKPTRSSRSGPHGRDGRR</sequence>
<comment type="similarity">
    <text evidence="17">Belongs to the NnrD/CARKD family.</text>
</comment>
<feature type="binding site" evidence="18">
    <location>
        <position position="157"/>
    </location>
    <ligand>
        <name>(6S)-NADPHX</name>
        <dbReference type="ChEBI" id="CHEBI:64076"/>
    </ligand>
</feature>
<dbReference type="GO" id="GO:0052855">
    <property type="term" value="F:ADP-dependent NAD(P)H-hydrate dehydratase activity"/>
    <property type="evidence" value="ECO:0007669"/>
    <property type="project" value="UniProtKB-UniRule"/>
</dbReference>
<dbReference type="InterPro" id="IPR036652">
    <property type="entry name" value="YjeF_N_dom_sf"/>
</dbReference>
<evidence type="ECO:0000313" key="24">
    <source>
        <dbReference type="Proteomes" id="UP000007947"/>
    </source>
</evidence>
<comment type="similarity">
    <text evidence="3 19">In the N-terminal section; belongs to the NnrE/AIBP family.</text>
</comment>
<dbReference type="Pfam" id="PF03853">
    <property type="entry name" value="YjeF_N"/>
    <property type="match status" value="1"/>
</dbReference>
<dbReference type="PANTHER" id="PTHR12592">
    <property type="entry name" value="ATP-DEPENDENT (S)-NAD(P)H-HYDRATE DEHYDRATASE FAMILY MEMBER"/>
    <property type="match status" value="1"/>
</dbReference>
<keyword evidence="12 17" id="KW-0456">Lyase</keyword>
<feature type="binding site" evidence="17">
    <location>
        <position position="350"/>
    </location>
    <ligand>
        <name>(6S)-NADPHX</name>
        <dbReference type="ChEBI" id="CHEBI:64076"/>
    </ligand>
</feature>
<evidence type="ECO:0000259" key="22">
    <source>
        <dbReference type="PROSITE" id="PS51385"/>
    </source>
</evidence>
<dbReference type="HAMAP" id="MF_01965">
    <property type="entry name" value="NADHX_dehydratase"/>
    <property type="match status" value="1"/>
</dbReference>
<evidence type="ECO:0000256" key="15">
    <source>
        <dbReference type="ARBA" id="ARBA00048238"/>
    </source>
</evidence>
<dbReference type="Gene3D" id="3.40.50.10260">
    <property type="entry name" value="YjeF N-terminal domain"/>
    <property type="match status" value="1"/>
</dbReference>
<dbReference type="EMBL" id="AP012204">
    <property type="protein sequence ID" value="BAK34216.1"/>
    <property type="molecule type" value="Genomic_DNA"/>
</dbReference>
<dbReference type="SUPFAM" id="SSF64153">
    <property type="entry name" value="YjeF N-terminal domain-like"/>
    <property type="match status" value="1"/>
</dbReference>
<dbReference type="PIRSF" id="PIRSF017184">
    <property type="entry name" value="Nnr"/>
    <property type="match status" value="1"/>
</dbReference>
<feature type="binding site" evidence="18">
    <location>
        <position position="160"/>
    </location>
    <ligand>
        <name>K(+)</name>
        <dbReference type="ChEBI" id="CHEBI:29103"/>
    </ligand>
</feature>
<evidence type="ECO:0000256" key="4">
    <source>
        <dbReference type="ARBA" id="ARBA00009524"/>
    </source>
</evidence>
<organism evidence="23 24">
    <name type="scientific">Microlunatus phosphovorus (strain ATCC 700054 / DSM 10555 / JCM 9379 / NBRC 101784 / NCIMB 13414 / VKM Ac-1990 / NM-1)</name>
    <dbReference type="NCBI Taxonomy" id="1032480"/>
    <lineage>
        <taxon>Bacteria</taxon>
        <taxon>Bacillati</taxon>
        <taxon>Actinomycetota</taxon>
        <taxon>Actinomycetes</taxon>
        <taxon>Propionibacteriales</taxon>
        <taxon>Propionibacteriaceae</taxon>
        <taxon>Microlunatus</taxon>
    </lineage>
</organism>
<keyword evidence="10 17" id="KW-0520">NAD</keyword>
<evidence type="ECO:0000256" key="8">
    <source>
        <dbReference type="ARBA" id="ARBA00022857"/>
    </source>
</evidence>
<feature type="binding site" evidence="18">
    <location>
        <position position="124"/>
    </location>
    <ligand>
        <name>K(+)</name>
        <dbReference type="ChEBI" id="CHEBI:29103"/>
    </ligand>
</feature>
<dbReference type="InterPro" id="IPR029056">
    <property type="entry name" value="Ribokinase-like"/>
</dbReference>
<keyword evidence="13" id="KW-0511">Multifunctional enzyme</keyword>
<dbReference type="NCBIfam" id="TIGR00197">
    <property type="entry name" value="yjeF_nterm"/>
    <property type="match status" value="1"/>
</dbReference>
<dbReference type="GO" id="GO:0110051">
    <property type="term" value="P:metabolite repair"/>
    <property type="evidence" value="ECO:0007669"/>
    <property type="project" value="TreeGrafter"/>
</dbReference>
<gene>
    <name evidence="18" type="primary">nnrE</name>
    <name evidence="17" type="synonym">nnrD</name>
    <name evidence="23" type="ordered locus">MLP_12020</name>
</gene>
<dbReference type="OrthoDB" id="9806925at2"/>
<comment type="cofactor">
    <cofactor evidence="18 19">
        <name>K(+)</name>
        <dbReference type="ChEBI" id="CHEBI:29103"/>
    </cofactor>
    <text evidence="18 19">Binds 1 potassium ion per subunit.</text>
</comment>
<evidence type="ECO:0000256" key="5">
    <source>
        <dbReference type="ARBA" id="ARBA00022723"/>
    </source>
</evidence>
<dbReference type="PANTHER" id="PTHR12592:SF0">
    <property type="entry name" value="ATP-DEPENDENT (S)-NAD(P)H-HYDRATE DEHYDRATASE"/>
    <property type="match status" value="1"/>
</dbReference>
<dbReference type="RefSeq" id="WP_013862099.1">
    <property type="nucleotide sequence ID" value="NC_015635.1"/>
</dbReference>
<dbReference type="GO" id="GO:0052856">
    <property type="term" value="F:NAD(P)HX epimerase activity"/>
    <property type="evidence" value="ECO:0007669"/>
    <property type="project" value="UniProtKB-UniRule"/>
</dbReference>
<evidence type="ECO:0000313" key="23">
    <source>
        <dbReference type="EMBL" id="BAK34216.1"/>
    </source>
</evidence>
<dbReference type="SUPFAM" id="SSF53613">
    <property type="entry name" value="Ribokinase-like"/>
    <property type="match status" value="1"/>
</dbReference>
<evidence type="ECO:0000256" key="6">
    <source>
        <dbReference type="ARBA" id="ARBA00022741"/>
    </source>
</evidence>
<evidence type="ECO:0000256" key="14">
    <source>
        <dbReference type="ARBA" id="ARBA00025153"/>
    </source>
</evidence>
<keyword evidence="8 17" id="KW-0521">NADP</keyword>
<evidence type="ECO:0000256" key="16">
    <source>
        <dbReference type="ARBA" id="ARBA00049209"/>
    </source>
</evidence>
<dbReference type="PROSITE" id="PS51385">
    <property type="entry name" value="YJEF_N"/>
    <property type="match status" value="1"/>
</dbReference>
<evidence type="ECO:0000256" key="20">
    <source>
        <dbReference type="SAM" id="MobiDB-lite"/>
    </source>
</evidence>
<dbReference type="AlphaFoldDB" id="F5XNV2"/>
<evidence type="ECO:0000259" key="21">
    <source>
        <dbReference type="PROSITE" id="PS51383"/>
    </source>
</evidence>
<feature type="region of interest" description="Disordered" evidence="20">
    <location>
        <begin position="491"/>
        <end position="510"/>
    </location>
</feature>
<keyword evidence="9 18" id="KW-0630">Potassium</keyword>
<dbReference type="eggNOG" id="COG0063">
    <property type="taxonomic scope" value="Bacteria"/>
</dbReference>
<keyword evidence="24" id="KW-1185">Reference proteome</keyword>
<feature type="binding site" evidence="17">
    <location>
        <position position="418"/>
    </location>
    <ligand>
        <name>(6S)-NADPHX</name>
        <dbReference type="ChEBI" id="CHEBI:64076"/>
    </ligand>
</feature>
<evidence type="ECO:0000256" key="19">
    <source>
        <dbReference type="PIRNR" id="PIRNR017184"/>
    </source>
</evidence>
<comment type="cofactor">
    <cofactor evidence="17">
        <name>Mg(2+)</name>
        <dbReference type="ChEBI" id="CHEBI:18420"/>
    </cofactor>
</comment>
<comment type="function">
    <text evidence="18">Catalyzes the epimerization of the S- and R-forms of NAD(P)HX, a damaged form of NAD(P)H that is a result of enzymatic or heat-dependent hydration. This is a prerequisite for the S-specific NAD(P)H-hydrate dehydratase to allow the repair of both epimers of NAD(P)HX.</text>
</comment>
<dbReference type="HOGENOM" id="CLU_024853_4_0_11"/>
<protein>
    <recommendedName>
        <fullName evidence="19">Bifunctional NAD(P)H-hydrate repair enzyme</fullName>
    </recommendedName>
    <alternativeName>
        <fullName evidence="19">Nicotinamide nucleotide repair protein</fullName>
    </alternativeName>
    <domain>
        <recommendedName>
            <fullName evidence="19">ADP-dependent (S)-NAD(P)H-hydrate dehydratase</fullName>
            <ecNumber evidence="19">4.2.1.136</ecNumber>
        </recommendedName>
        <alternativeName>
            <fullName evidence="19">ADP-dependent NAD(P)HX dehydratase</fullName>
        </alternativeName>
    </domain>
    <domain>
        <recommendedName>
            <fullName evidence="19">NAD(P)H-hydrate epimerase</fullName>
            <ecNumber evidence="19">5.1.99.6</ecNumber>
        </recommendedName>
    </domain>
</protein>
<dbReference type="GO" id="GO:0005524">
    <property type="term" value="F:ATP binding"/>
    <property type="evidence" value="ECO:0007669"/>
    <property type="project" value="UniProtKB-UniRule"/>
</dbReference>
<reference evidence="23 24" key="1">
    <citation type="submission" date="2011-05" db="EMBL/GenBank/DDBJ databases">
        <title>Whole genome sequence of Microlunatus phosphovorus NM-1.</title>
        <authorList>
            <person name="Hosoyama A."/>
            <person name="Sasaki K."/>
            <person name="Harada T."/>
            <person name="Igarashi R."/>
            <person name="Kawakoshi A."/>
            <person name="Sasagawa M."/>
            <person name="Fukada J."/>
            <person name="Nakamura S."/>
            <person name="Katano Y."/>
            <person name="Hanada S."/>
            <person name="Kamagata Y."/>
            <person name="Nakamura N."/>
            <person name="Yamazaki S."/>
            <person name="Fujita N."/>
        </authorList>
    </citation>
    <scope>NUCLEOTIDE SEQUENCE [LARGE SCALE GENOMIC DNA]</scope>
    <source>
        <strain evidence="24">ATCC 700054 / DSM 10555 / JCM 9379 / NBRC 101784 / NCIMB 13414 / VKM Ac-1990 / NM-1</strain>
    </source>
</reference>
<comment type="subunit">
    <text evidence="17">Homotetramer.</text>
</comment>
<dbReference type="GO" id="GO:0046872">
    <property type="term" value="F:metal ion binding"/>
    <property type="evidence" value="ECO:0007669"/>
    <property type="project" value="UniProtKB-UniRule"/>
</dbReference>
<evidence type="ECO:0000256" key="2">
    <source>
        <dbReference type="ARBA" id="ARBA00000909"/>
    </source>
</evidence>
<proteinExistence type="inferred from homology"/>
<comment type="catalytic activity">
    <reaction evidence="16 17 19">
        <text>(6S)-NADPHX + ADP = AMP + phosphate + NADPH + H(+)</text>
        <dbReference type="Rhea" id="RHEA:32235"/>
        <dbReference type="ChEBI" id="CHEBI:15378"/>
        <dbReference type="ChEBI" id="CHEBI:43474"/>
        <dbReference type="ChEBI" id="CHEBI:57783"/>
        <dbReference type="ChEBI" id="CHEBI:64076"/>
        <dbReference type="ChEBI" id="CHEBI:456215"/>
        <dbReference type="ChEBI" id="CHEBI:456216"/>
        <dbReference type="EC" id="4.2.1.136"/>
    </reaction>
</comment>
<evidence type="ECO:0000256" key="9">
    <source>
        <dbReference type="ARBA" id="ARBA00022958"/>
    </source>
</evidence>
<feature type="domain" description="YjeF C-terminal" evidence="21">
    <location>
        <begin position="221"/>
        <end position="472"/>
    </location>
</feature>
<feature type="binding site" evidence="17">
    <location>
        <position position="417"/>
    </location>
    <ligand>
        <name>AMP</name>
        <dbReference type="ChEBI" id="CHEBI:456215"/>
    </ligand>
</feature>
<dbReference type="CDD" id="cd01171">
    <property type="entry name" value="YXKO-related"/>
    <property type="match status" value="1"/>
</dbReference>
<feature type="binding site" evidence="17">
    <location>
        <position position="306"/>
    </location>
    <ligand>
        <name>(6S)-NADPHX</name>
        <dbReference type="ChEBI" id="CHEBI:64076"/>
    </ligand>
</feature>
<comment type="similarity">
    <text evidence="18">Belongs to the NnrE/AIBP family.</text>
</comment>
<comment type="function">
    <text evidence="17">Catalyzes the dehydration of the S-form of NAD(P)HX at the expense of ADP, which is converted to AMP. Together with NAD(P)HX epimerase, which catalyzes the epimerization of the S- and R-forms, the enzyme allows the repair of both epimers of NAD(P)HX, a damaged form of NAD(P)H that is a result of enzymatic or heat-dependent hydration.</text>
</comment>
<comment type="catalytic activity">
    <reaction evidence="1 18 19">
        <text>(6R)-NADHX = (6S)-NADHX</text>
        <dbReference type="Rhea" id="RHEA:32215"/>
        <dbReference type="ChEBI" id="CHEBI:64074"/>
        <dbReference type="ChEBI" id="CHEBI:64075"/>
        <dbReference type="EC" id="5.1.99.6"/>
    </reaction>
</comment>
<evidence type="ECO:0000256" key="11">
    <source>
        <dbReference type="ARBA" id="ARBA00023235"/>
    </source>
</evidence>
<dbReference type="InterPro" id="IPR004443">
    <property type="entry name" value="YjeF_N_dom"/>
</dbReference>
<dbReference type="EC" id="4.2.1.136" evidence="19"/>
<evidence type="ECO:0000256" key="7">
    <source>
        <dbReference type="ARBA" id="ARBA00022840"/>
    </source>
</evidence>
<keyword evidence="7 17" id="KW-0067">ATP-binding</keyword>
<evidence type="ECO:0000256" key="18">
    <source>
        <dbReference type="HAMAP-Rule" id="MF_01966"/>
    </source>
</evidence>
<feature type="binding site" evidence="17">
    <location>
        <position position="256"/>
    </location>
    <ligand>
        <name>(6S)-NADPHX</name>
        <dbReference type="ChEBI" id="CHEBI:64076"/>
    </ligand>
</feature>
<comment type="similarity">
    <text evidence="4 19">In the C-terminal section; belongs to the NnrD/CARKD family.</text>
</comment>
<feature type="binding site" evidence="18">
    <location>
        <position position="63"/>
    </location>
    <ligand>
        <name>K(+)</name>
        <dbReference type="ChEBI" id="CHEBI:29103"/>
    </ligand>
</feature>
<evidence type="ECO:0000256" key="13">
    <source>
        <dbReference type="ARBA" id="ARBA00023268"/>
    </source>
</evidence>
<dbReference type="HAMAP" id="MF_01966">
    <property type="entry name" value="NADHX_epimerase"/>
    <property type="match status" value="1"/>
</dbReference>
<dbReference type="Gene3D" id="3.40.1190.20">
    <property type="match status" value="1"/>
</dbReference>
<evidence type="ECO:0000256" key="10">
    <source>
        <dbReference type="ARBA" id="ARBA00023027"/>
    </source>
</evidence>
<dbReference type="Proteomes" id="UP000007947">
    <property type="component" value="Chromosome"/>
</dbReference>
<comment type="catalytic activity">
    <reaction evidence="15 17 19">
        <text>(6S)-NADHX + ADP = AMP + phosphate + NADH + H(+)</text>
        <dbReference type="Rhea" id="RHEA:32223"/>
        <dbReference type="ChEBI" id="CHEBI:15378"/>
        <dbReference type="ChEBI" id="CHEBI:43474"/>
        <dbReference type="ChEBI" id="CHEBI:57945"/>
        <dbReference type="ChEBI" id="CHEBI:64074"/>
        <dbReference type="ChEBI" id="CHEBI:456215"/>
        <dbReference type="ChEBI" id="CHEBI:456216"/>
        <dbReference type="EC" id="4.2.1.136"/>
    </reaction>
</comment>
<evidence type="ECO:0000256" key="17">
    <source>
        <dbReference type="HAMAP-Rule" id="MF_01965"/>
    </source>
</evidence>
<dbReference type="InterPro" id="IPR000631">
    <property type="entry name" value="CARKD"/>
</dbReference>
<comment type="function">
    <text evidence="14 19">Bifunctional enzyme that catalyzes the epimerization of the S- and R-forms of NAD(P)HX and the dehydration of the S-form of NAD(P)HX at the expense of ADP, which is converted to AMP. This allows the repair of both epimers of NAD(P)HX, a damaged form of NAD(P)H that is a result of enzymatic or heat-dependent hydration.</text>
</comment>
<dbReference type="Pfam" id="PF01256">
    <property type="entry name" value="Carb_kinase"/>
    <property type="match status" value="1"/>
</dbReference>
<dbReference type="GO" id="GO:0046496">
    <property type="term" value="P:nicotinamide nucleotide metabolic process"/>
    <property type="evidence" value="ECO:0007669"/>
    <property type="project" value="UniProtKB-UniRule"/>
</dbReference>
<evidence type="ECO:0000256" key="3">
    <source>
        <dbReference type="ARBA" id="ARBA00006001"/>
    </source>
</evidence>
<keyword evidence="6 17" id="KW-0547">Nucleotide-binding</keyword>
<feature type="binding site" evidence="18">
    <location>
        <begin position="128"/>
        <end position="134"/>
    </location>
    <ligand>
        <name>(6S)-NADPHX</name>
        <dbReference type="ChEBI" id="CHEBI:64076"/>
    </ligand>
</feature>
<dbReference type="STRING" id="1032480.MLP_12020"/>
<dbReference type="EC" id="5.1.99.6" evidence="19"/>
<keyword evidence="11 18" id="KW-0413">Isomerase</keyword>
<feature type="binding site" evidence="18">
    <location>
        <begin position="62"/>
        <end position="66"/>
    </location>
    <ligand>
        <name>(6S)-NADPHX</name>
        <dbReference type="ChEBI" id="CHEBI:64076"/>
    </ligand>
</feature>
<dbReference type="InterPro" id="IPR030677">
    <property type="entry name" value="Nnr"/>
</dbReference>
<comment type="caution">
    <text evidence="17">Lacks conserved residue(s) required for the propagation of feature annotation.</text>
</comment>
<comment type="catalytic activity">
    <reaction evidence="2 18 19">
        <text>(6R)-NADPHX = (6S)-NADPHX</text>
        <dbReference type="Rhea" id="RHEA:32227"/>
        <dbReference type="ChEBI" id="CHEBI:64076"/>
        <dbReference type="ChEBI" id="CHEBI:64077"/>
        <dbReference type="EC" id="5.1.99.6"/>
    </reaction>
</comment>
<evidence type="ECO:0000256" key="12">
    <source>
        <dbReference type="ARBA" id="ARBA00023239"/>
    </source>
</evidence>
<dbReference type="KEGG" id="mph:MLP_12020"/>